<evidence type="ECO:0000313" key="3">
    <source>
        <dbReference type="EMBL" id="KAJ8977699.1"/>
    </source>
</evidence>
<feature type="region of interest" description="Disordered" evidence="1">
    <location>
        <begin position="37"/>
        <end position="65"/>
    </location>
</feature>
<accession>A0ABQ9JIF6</accession>
<comment type="caution">
    <text evidence="3">The sequence shown here is derived from an EMBL/GenBank/DDBJ whole genome shotgun (WGS) entry which is preliminary data.</text>
</comment>
<dbReference type="InterPro" id="IPR045801">
    <property type="entry name" value="MEKK4_N"/>
</dbReference>
<reference evidence="3" key="1">
    <citation type="journal article" date="2023" name="Insect Mol. Biol.">
        <title>Genome sequencing provides insights into the evolution of gene families encoding plant cell wall-degrading enzymes in longhorned beetles.</title>
        <authorList>
            <person name="Shin N.R."/>
            <person name="Okamura Y."/>
            <person name="Kirsch R."/>
            <person name="Pauchet Y."/>
        </authorList>
    </citation>
    <scope>NUCLEOTIDE SEQUENCE</scope>
    <source>
        <strain evidence="3">MMC_N1</strain>
    </source>
</reference>
<evidence type="ECO:0000259" key="2">
    <source>
        <dbReference type="Pfam" id="PF19431"/>
    </source>
</evidence>
<sequence>MKGISPTPHFLAPKRANKRQMKLLRGSERDLKLDIASAQAANMEKASEKADQNQPPDCDYPKTPSYHIESNNRFLRRFRVIDRVLTGKSGSAVTEESSAGSASDECPISRVEFYHTLKALIRMGCKEKPLQERNPRRAMSREETLWQNELKDLIWLELQAYHAERTPTEEDLYLCTAREMVEPLLNDIKNYKFQRHTRRYSTQTSDSGVEEDCSGCLSTCCGSCLDSQNEALRDVENLLKRLEDAENLFPSSKAFAELYPLYKSTEIVGRVKAMCLWYNMTRHQRLKLNILGRLLALMENRQGNWPLLGDDISSSSASDSNNSSNSSSNDFFSYGKNNDCFLIPLLLAKRDEKNVSPYRRYIENILKTRTLDKSLNFLNRLHKHVLKKAMITLVIPENDIFSKVSCDSEEEELVRYGSCSPEAKALASHPTDRHFFSSPMYR</sequence>
<name>A0ABQ9JIF6_9CUCU</name>
<dbReference type="EMBL" id="JAPWTJ010000517">
    <property type="protein sequence ID" value="KAJ8977699.1"/>
    <property type="molecule type" value="Genomic_DNA"/>
</dbReference>
<keyword evidence="4" id="KW-1185">Reference proteome</keyword>
<gene>
    <name evidence="3" type="ORF">NQ317_005432</name>
</gene>
<protein>
    <recommendedName>
        <fullName evidence="2">Mitogen-activated protein kinase kinase kinase N-terminal domain-containing protein</fullName>
    </recommendedName>
</protein>
<dbReference type="Proteomes" id="UP001162164">
    <property type="component" value="Unassembled WGS sequence"/>
</dbReference>
<proteinExistence type="predicted"/>
<feature type="domain" description="Mitogen-activated protein kinase kinase kinase N-terminal" evidence="2">
    <location>
        <begin position="102"/>
        <end position="329"/>
    </location>
</feature>
<evidence type="ECO:0000313" key="4">
    <source>
        <dbReference type="Proteomes" id="UP001162164"/>
    </source>
</evidence>
<dbReference type="Pfam" id="PF19431">
    <property type="entry name" value="MEKK4_N"/>
    <property type="match status" value="1"/>
</dbReference>
<organism evidence="3 4">
    <name type="scientific">Molorchus minor</name>
    <dbReference type="NCBI Taxonomy" id="1323400"/>
    <lineage>
        <taxon>Eukaryota</taxon>
        <taxon>Metazoa</taxon>
        <taxon>Ecdysozoa</taxon>
        <taxon>Arthropoda</taxon>
        <taxon>Hexapoda</taxon>
        <taxon>Insecta</taxon>
        <taxon>Pterygota</taxon>
        <taxon>Neoptera</taxon>
        <taxon>Endopterygota</taxon>
        <taxon>Coleoptera</taxon>
        <taxon>Polyphaga</taxon>
        <taxon>Cucujiformia</taxon>
        <taxon>Chrysomeloidea</taxon>
        <taxon>Cerambycidae</taxon>
        <taxon>Lamiinae</taxon>
        <taxon>Monochamini</taxon>
        <taxon>Molorchus</taxon>
    </lineage>
</organism>
<evidence type="ECO:0000256" key="1">
    <source>
        <dbReference type="SAM" id="MobiDB-lite"/>
    </source>
</evidence>